<gene>
    <name evidence="4" type="ORF">MNV_380015</name>
</gene>
<dbReference type="OrthoDB" id="132546at2157"/>
<dbReference type="GO" id="GO:0016757">
    <property type="term" value="F:glycosyltransferase activity"/>
    <property type="evidence" value="ECO:0007669"/>
    <property type="project" value="InterPro"/>
</dbReference>
<dbReference type="EMBL" id="FZMP01000183">
    <property type="protein sequence ID" value="SNQ61515.1"/>
    <property type="molecule type" value="Genomic_DNA"/>
</dbReference>
<evidence type="ECO:0000313" key="5">
    <source>
        <dbReference type="Proteomes" id="UP000218615"/>
    </source>
</evidence>
<dbReference type="CDD" id="cd03801">
    <property type="entry name" value="GT4_PimA-like"/>
    <property type="match status" value="1"/>
</dbReference>
<keyword evidence="1 4" id="KW-0808">Transferase</keyword>
<feature type="domain" description="Glycosyl transferase family 1" evidence="2">
    <location>
        <begin position="210"/>
        <end position="377"/>
    </location>
</feature>
<sequence length="405" mass="45956">MNIALIAPEFLPNWGGAGTYTIELAKYLSKKHNVHVISLRRKIDNGSVYSDEKILDFFDNKIHLHIISDANDTFLYNAAFQYSCFKRLPKICRDNKIDIIHADVPHMSDVILRLIKSNKNMVTTVHTVIEGHKQGILASGLDFQNMDASERYTLGLFPILKLIQTLYLKRSPTIITVSNWMKRLLEQNYGIKGINMIHNGIDHELFSPEKKNHAVEGLDTNKPVVLFSGRFIALKGINILIKAMRQVISETKDVHFAFAGPEANMKWVRMFEHEGIPSHRYSFLGYIPHAEMPEIYSNSSIFVLPSLIESFPFSILEAMSSGSAVIASNVGGVPEIIDDEVDGLLVQPGNPEILAKKILYLLDNESETKKLSKNAREKILREFTSEIMSNRTEKIYEQILKEEII</sequence>
<evidence type="ECO:0000259" key="3">
    <source>
        <dbReference type="Pfam" id="PF13439"/>
    </source>
</evidence>
<dbReference type="RefSeq" id="WP_179293968.1">
    <property type="nucleotide sequence ID" value="NZ_FZMP01000183.1"/>
</dbReference>
<dbReference type="AlphaFoldDB" id="A0A284VQG2"/>
<accession>A0A284VQG2</accession>
<dbReference type="PANTHER" id="PTHR46401">
    <property type="entry name" value="GLYCOSYLTRANSFERASE WBBK-RELATED"/>
    <property type="match status" value="1"/>
</dbReference>
<evidence type="ECO:0000259" key="2">
    <source>
        <dbReference type="Pfam" id="PF00534"/>
    </source>
</evidence>
<dbReference type="Proteomes" id="UP000218615">
    <property type="component" value="Unassembled WGS sequence"/>
</dbReference>
<dbReference type="Pfam" id="PF13439">
    <property type="entry name" value="Glyco_transf_4"/>
    <property type="match status" value="1"/>
</dbReference>
<dbReference type="SUPFAM" id="SSF53756">
    <property type="entry name" value="UDP-Glycosyltransferase/glycogen phosphorylase"/>
    <property type="match status" value="1"/>
</dbReference>
<dbReference type="PANTHER" id="PTHR46401:SF2">
    <property type="entry name" value="GLYCOSYLTRANSFERASE WBBK-RELATED"/>
    <property type="match status" value="1"/>
</dbReference>
<evidence type="ECO:0000313" key="4">
    <source>
        <dbReference type="EMBL" id="SNQ61515.1"/>
    </source>
</evidence>
<feature type="domain" description="Glycosyltransferase subfamily 4-like N-terminal" evidence="3">
    <location>
        <begin position="14"/>
        <end position="204"/>
    </location>
</feature>
<dbReference type="InterPro" id="IPR001296">
    <property type="entry name" value="Glyco_trans_1"/>
</dbReference>
<proteinExistence type="predicted"/>
<name>A0A284VQG2_9EURY</name>
<dbReference type="InterPro" id="IPR028098">
    <property type="entry name" value="Glyco_trans_4-like_N"/>
</dbReference>
<dbReference type="Gene3D" id="3.40.50.2000">
    <property type="entry name" value="Glycogen Phosphorylase B"/>
    <property type="match status" value="2"/>
</dbReference>
<keyword evidence="5" id="KW-1185">Reference proteome</keyword>
<organism evidence="4 5">
    <name type="scientific">Candidatus Methanoperedens nitratireducens</name>
    <dbReference type="NCBI Taxonomy" id="1392998"/>
    <lineage>
        <taxon>Archaea</taxon>
        <taxon>Methanobacteriati</taxon>
        <taxon>Methanobacteriota</taxon>
        <taxon>Stenosarchaea group</taxon>
        <taxon>Methanomicrobia</taxon>
        <taxon>Methanosarcinales</taxon>
        <taxon>ANME-2 cluster</taxon>
        <taxon>Candidatus Methanoperedentaceae</taxon>
        <taxon>Candidatus Methanoperedens</taxon>
    </lineage>
</organism>
<reference evidence="5" key="1">
    <citation type="submission" date="2017-06" db="EMBL/GenBank/DDBJ databases">
        <authorList>
            <person name="Cremers G."/>
        </authorList>
    </citation>
    <scope>NUCLEOTIDE SEQUENCE [LARGE SCALE GENOMIC DNA]</scope>
</reference>
<protein>
    <submittedName>
        <fullName evidence="4">Putative Glycosyltransferase</fullName>
    </submittedName>
</protein>
<dbReference type="Pfam" id="PF00534">
    <property type="entry name" value="Glycos_transf_1"/>
    <property type="match status" value="1"/>
</dbReference>
<evidence type="ECO:0000256" key="1">
    <source>
        <dbReference type="ARBA" id="ARBA00022679"/>
    </source>
</evidence>